<accession>A0A369WB53</accession>
<dbReference type="InterPro" id="IPR001638">
    <property type="entry name" value="Solute-binding_3/MltF_N"/>
</dbReference>
<dbReference type="SUPFAM" id="SSF53850">
    <property type="entry name" value="Periplasmic binding protein-like II"/>
    <property type="match status" value="1"/>
</dbReference>
<comment type="similarity">
    <text evidence="1">Belongs to the bacterial solute-binding protein 3 family.</text>
</comment>
<dbReference type="Gene3D" id="3.40.190.10">
    <property type="entry name" value="Periplasmic binding protein-like II"/>
    <property type="match status" value="2"/>
</dbReference>
<evidence type="ECO:0000259" key="3">
    <source>
        <dbReference type="SMART" id="SM00062"/>
    </source>
</evidence>
<evidence type="ECO:0000313" key="5">
    <source>
        <dbReference type="Proteomes" id="UP000253769"/>
    </source>
</evidence>
<dbReference type="OrthoDB" id="8994218at2"/>
<dbReference type="EMBL" id="QQOH01000005">
    <property type="protein sequence ID" value="RDE18531.1"/>
    <property type="molecule type" value="Genomic_DNA"/>
</dbReference>
<evidence type="ECO:0000313" key="4">
    <source>
        <dbReference type="EMBL" id="RDE18531.1"/>
    </source>
</evidence>
<proteinExistence type="inferred from homology"/>
<gene>
    <name evidence="4" type="ORF">DV711_16570</name>
</gene>
<reference evidence="4 5" key="1">
    <citation type="submission" date="2018-07" db="EMBL/GenBank/DDBJ databases">
        <title>Motiliproteus coralliicola sp. nov., a bacterium isolated from Coral.</title>
        <authorList>
            <person name="Wang G."/>
        </authorList>
    </citation>
    <scope>NUCLEOTIDE SEQUENCE [LARGE SCALE GENOMIC DNA]</scope>
    <source>
        <strain evidence="4 5">C34</strain>
    </source>
</reference>
<evidence type="ECO:0000256" key="2">
    <source>
        <dbReference type="ARBA" id="ARBA00022729"/>
    </source>
</evidence>
<dbReference type="PANTHER" id="PTHR35936">
    <property type="entry name" value="MEMBRANE-BOUND LYTIC MUREIN TRANSGLYCOSYLASE F"/>
    <property type="match status" value="1"/>
</dbReference>
<sequence length="256" mass="28929">MTWSSFSQAQVAAPADDRLQRIEASGELRVCIWPGYFAISYSNPKSGRLEGIDIDLSAELARELGVELRYVNTHFGRFIDDIEADACDIAMFGVGRTEARMQRIDFSAPYLASGMYGLTTKTHGSIDSWEAMDQADHVVCVQRGTYMEAEMRRRLKHAQLSVVDKPYEREAEVQSGRADVFITDYPYGQKMLKNFDWARLLTPKQAAGEKFQYAYAVAKGQPQWLARIDQFVAAIKRDGRLKRYADLHGLGPIVID</sequence>
<evidence type="ECO:0000256" key="1">
    <source>
        <dbReference type="ARBA" id="ARBA00010333"/>
    </source>
</evidence>
<dbReference type="CDD" id="cd13530">
    <property type="entry name" value="PBP2_peptides_like"/>
    <property type="match status" value="1"/>
</dbReference>
<keyword evidence="2" id="KW-0732">Signal</keyword>
<protein>
    <submittedName>
        <fullName evidence="4">Amino acid ABC transporter substrate-binding protein</fullName>
    </submittedName>
</protein>
<comment type="caution">
    <text evidence="4">The sequence shown here is derived from an EMBL/GenBank/DDBJ whole genome shotgun (WGS) entry which is preliminary data.</text>
</comment>
<organism evidence="4 5">
    <name type="scientific">Motiliproteus coralliicola</name>
    <dbReference type="NCBI Taxonomy" id="2283196"/>
    <lineage>
        <taxon>Bacteria</taxon>
        <taxon>Pseudomonadati</taxon>
        <taxon>Pseudomonadota</taxon>
        <taxon>Gammaproteobacteria</taxon>
        <taxon>Oceanospirillales</taxon>
        <taxon>Oceanospirillaceae</taxon>
        <taxon>Motiliproteus</taxon>
    </lineage>
</organism>
<dbReference type="AlphaFoldDB" id="A0A369WB53"/>
<dbReference type="PANTHER" id="PTHR35936:SF17">
    <property type="entry name" value="ARGININE-BINDING EXTRACELLULAR PROTEIN ARTP"/>
    <property type="match status" value="1"/>
</dbReference>
<dbReference type="SMART" id="SM00062">
    <property type="entry name" value="PBPb"/>
    <property type="match status" value="1"/>
</dbReference>
<dbReference type="Pfam" id="PF00497">
    <property type="entry name" value="SBP_bac_3"/>
    <property type="match status" value="1"/>
</dbReference>
<feature type="domain" description="Solute-binding protein family 3/N-terminal" evidence="3">
    <location>
        <begin position="27"/>
        <end position="248"/>
    </location>
</feature>
<keyword evidence="5" id="KW-1185">Reference proteome</keyword>
<name>A0A369WB53_9GAMM</name>
<dbReference type="Proteomes" id="UP000253769">
    <property type="component" value="Unassembled WGS sequence"/>
</dbReference>